<evidence type="ECO:0000313" key="6">
    <source>
        <dbReference type="Proteomes" id="UP000029072"/>
    </source>
</evidence>
<comment type="caution">
    <text evidence="5">The sequence shown here is derived from an EMBL/GenBank/DDBJ whole genome shotgun (WGS) entry which is preliminary data.</text>
</comment>
<dbReference type="OrthoDB" id="5242161at2"/>
<dbReference type="NCBIfam" id="TIGR01076">
    <property type="entry name" value="sortase_fam"/>
    <property type="match status" value="1"/>
</dbReference>
<feature type="region of interest" description="Disordered" evidence="3">
    <location>
        <begin position="354"/>
        <end position="383"/>
    </location>
</feature>
<evidence type="ECO:0000256" key="2">
    <source>
        <dbReference type="PIRSR" id="PIRSR605754-1"/>
    </source>
</evidence>
<dbReference type="Proteomes" id="UP000029072">
    <property type="component" value="Unassembled WGS sequence"/>
</dbReference>
<feature type="active site" description="Acyl-thioester intermediate" evidence="2">
    <location>
        <position position="268"/>
    </location>
</feature>
<dbReference type="InterPro" id="IPR023365">
    <property type="entry name" value="Sortase_dom-sf"/>
</dbReference>
<organism evidence="5 6">
    <name type="scientific">Bifidobacterium callitrichos DSM 23973</name>
    <dbReference type="NCBI Taxonomy" id="1437609"/>
    <lineage>
        <taxon>Bacteria</taxon>
        <taxon>Bacillati</taxon>
        <taxon>Actinomycetota</taxon>
        <taxon>Actinomycetes</taxon>
        <taxon>Bifidobacteriales</taxon>
        <taxon>Bifidobacteriaceae</taxon>
        <taxon>Bifidobacterium</taxon>
    </lineage>
</organism>
<evidence type="ECO:0000256" key="3">
    <source>
        <dbReference type="SAM" id="MobiDB-lite"/>
    </source>
</evidence>
<reference evidence="5 6" key="1">
    <citation type="submission" date="2014-03" db="EMBL/GenBank/DDBJ databases">
        <title>Genomics of Bifidobacteria.</title>
        <authorList>
            <person name="Ventura M."/>
            <person name="Milani C."/>
            <person name="Lugli G.A."/>
        </authorList>
    </citation>
    <scope>NUCLEOTIDE SEQUENCE [LARGE SCALE GENOMIC DNA]</scope>
    <source>
        <strain evidence="5 6">DSM 23973</strain>
    </source>
</reference>
<evidence type="ECO:0000256" key="4">
    <source>
        <dbReference type="SAM" id="Phobius"/>
    </source>
</evidence>
<dbReference type="STRING" id="1437609.BCAL_1567"/>
<sequence>MRHRMSVRSRVRRALPSAIAAMLVLAGIALCAYPAIAESAARRDQAQIIAGYDRASRSVSDERRERLLAEAERYNAALAGDVSADATGGGVSRSFAASPRYEDLLDPNGDGVMGVLAIPVIDLKLPVFHGVGDRALAAGVGHVPGSALPIGGMGNHSVIAGHRGLPSAELFTRLDELERGDAFTITVLGDTHVYRVIGIRVVDPDAVAVGGGGTAGGGGVAGVGESVGGGGTAGGGESVGGGESALRTSQPGLLASQSGRDLVTLLTCTPYGVNTHRLLVTGERVRDLERAGVDLSGSARSHTIRIPASPDAWLRSGWAVALAVAVVLAALTGTAVFRAIRVFRVSSTGRHRAADAGAGAGAGADADADADAGAGAGAGADAP</sequence>
<gene>
    <name evidence="5" type="ORF">BCAL_1567</name>
</gene>
<dbReference type="eggNOG" id="COG3764">
    <property type="taxonomic scope" value="Bacteria"/>
</dbReference>
<proteinExistence type="predicted"/>
<dbReference type="SUPFAM" id="SSF63817">
    <property type="entry name" value="Sortase"/>
    <property type="match status" value="1"/>
</dbReference>
<feature type="active site" description="Proton donor/acceptor" evidence="2">
    <location>
        <position position="162"/>
    </location>
</feature>
<dbReference type="Pfam" id="PF04203">
    <property type="entry name" value="Sortase"/>
    <property type="match status" value="1"/>
</dbReference>
<keyword evidence="1" id="KW-0378">Hydrolase</keyword>
<dbReference type="InterPro" id="IPR005754">
    <property type="entry name" value="Sortase"/>
</dbReference>
<dbReference type="NCBIfam" id="NF033745">
    <property type="entry name" value="class_C_sortase"/>
    <property type="match status" value="1"/>
</dbReference>
<feature type="transmembrane region" description="Helical" evidence="4">
    <location>
        <begin position="318"/>
        <end position="340"/>
    </location>
</feature>
<evidence type="ECO:0000313" key="5">
    <source>
        <dbReference type="EMBL" id="KFI54178.1"/>
    </source>
</evidence>
<name>A0A087A5X8_9BIFI</name>
<keyword evidence="4" id="KW-0812">Transmembrane</keyword>
<dbReference type="InterPro" id="IPR042002">
    <property type="entry name" value="Sortase_C"/>
</dbReference>
<accession>A0A087A5X8</accession>
<dbReference type="GO" id="GO:0016787">
    <property type="term" value="F:hydrolase activity"/>
    <property type="evidence" value="ECO:0007669"/>
    <property type="project" value="UniProtKB-KW"/>
</dbReference>
<protein>
    <submittedName>
        <fullName evidence="5">Sortase</fullName>
    </submittedName>
</protein>
<keyword evidence="4" id="KW-1133">Transmembrane helix</keyword>
<feature type="compositionally biased region" description="Gly residues" evidence="3">
    <location>
        <begin position="229"/>
        <end position="243"/>
    </location>
</feature>
<dbReference type="CDD" id="cd05827">
    <property type="entry name" value="Sortase_C"/>
    <property type="match status" value="1"/>
</dbReference>
<dbReference type="Gene3D" id="2.40.260.10">
    <property type="entry name" value="Sortase"/>
    <property type="match status" value="1"/>
</dbReference>
<feature type="compositionally biased region" description="Gly residues" evidence="3">
    <location>
        <begin position="374"/>
        <end position="383"/>
    </location>
</feature>
<evidence type="ECO:0000256" key="1">
    <source>
        <dbReference type="ARBA" id="ARBA00022801"/>
    </source>
</evidence>
<keyword evidence="4" id="KW-0472">Membrane</keyword>
<dbReference type="AlphaFoldDB" id="A0A087A5X8"/>
<dbReference type="EMBL" id="JGYS01000009">
    <property type="protein sequence ID" value="KFI54178.1"/>
    <property type="molecule type" value="Genomic_DNA"/>
</dbReference>
<feature type="region of interest" description="Disordered" evidence="3">
    <location>
        <begin position="229"/>
        <end position="250"/>
    </location>
</feature>